<protein>
    <submittedName>
        <fullName evidence="1">Uncharacterized protein</fullName>
    </submittedName>
</protein>
<keyword evidence="2" id="KW-1185">Reference proteome</keyword>
<proteinExistence type="predicted"/>
<accession>A0A292Q7N3</accession>
<reference evidence="1" key="1">
    <citation type="submission" date="2015-10" db="EMBL/GenBank/DDBJ databases">
        <authorList>
            <person name="Regsiter A."/>
            <person name="william w."/>
        </authorList>
    </citation>
    <scope>NUCLEOTIDE SEQUENCE</scope>
    <source>
        <strain evidence="1">Montdore</strain>
    </source>
</reference>
<evidence type="ECO:0000313" key="2">
    <source>
        <dbReference type="Proteomes" id="UP001412239"/>
    </source>
</evidence>
<dbReference type="Proteomes" id="UP001412239">
    <property type="component" value="Unassembled WGS sequence"/>
</dbReference>
<name>A0A292Q7N3_9PEZI</name>
<sequence length="203" mass="22604">MTDVSTTPTTPHLLQRLTSLTNTLTTLLSESRKNTLAQKRTHKLLLRLESLSLENAWIRHTFPTTPVLTDDFFGGDVEGDADALREEGEAEFGRRYGITRGCLGGIVHRDVLRVISRRGSLVVVCDGVLSREWEDVYRRFLEGWLGRGNGEGALTEEEMKALDWLLEYVPKEGGGGEQGVLNAADAGGIIDGRWEEGRFTRCE</sequence>
<gene>
    <name evidence="1" type="ORF">GSTUAT00000026001</name>
</gene>
<dbReference type="EMBL" id="LN890943">
    <property type="protein sequence ID" value="CUS15749.1"/>
    <property type="molecule type" value="Genomic_DNA"/>
</dbReference>
<dbReference type="AlphaFoldDB" id="A0A292Q7N3"/>
<organism evidence="1 2">
    <name type="scientific">Tuber aestivum</name>
    <name type="common">summer truffle</name>
    <dbReference type="NCBI Taxonomy" id="59557"/>
    <lineage>
        <taxon>Eukaryota</taxon>
        <taxon>Fungi</taxon>
        <taxon>Dikarya</taxon>
        <taxon>Ascomycota</taxon>
        <taxon>Pezizomycotina</taxon>
        <taxon>Pezizomycetes</taxon>
        <taxon>Pezizales</taxon>
        <taxon>Tuberaceae</taxon>
        <taxon>Tuber</taxon>
    </lineage>
</organism>
<evidence type="ECO:0000313" key="1">
    <source>
        <dbReference type="EMBL" id="CUS15749.1"/>
    </source>
</evidence>